<feature type="region of interest" description="Disordered" evidence="6">
    <location>
        <begin position="183"/>
        <end position="210"/>
    </location>
</feature>
<dbReference type="InterPro" id="IPR036879">
    <property type="entry name" value="TF_MADSbox_sf"/>
</dbReference>
<keyword evidence="10" id="KW-1185">Reference proteome</keyword>
<evidence type="ECO:0000313" key="10">
    <source>
        <dbReference type="Proteomes" id="UP001359559"/>
    </source>
</evidence>
<evidence type="ECO:0000256" key="5">
    <source>
        <dbReference type="ARBA" id="ARBA00023242"/>
    </source>
</evidence>
<dbReference type="SMART" id="SM00432">
    <property type="entry name" value="MADS"/>
    <property type="match status" value="1"/>
</dbReference>
<dbReference type="InterPro" id="IPR050142">
    <property type="entry name" value="MADS-box/MEF2_TF"/>
</dbReference>
<dbReference type="GO" id="GO:0000977">
    <property type="term" value="F:RNA polymerase II transcription regulatory region sequence-specific DNA binding"/>
    <property type="evidence" value="ECO:0007669"/>
    <property type="project" value="InterPro"/>
</dbReference>
<evidence type="ECO:0000256" key="4">
    <source>
        <dbReference type="ARBA" id="ARBA00023163"/>
    </source>
</evidence>
<feature type="domain" description="MADS-box" evidence="7">
    <location>
        <begin position="17"/>
        <end position="72"/>
    </location>
</feature>
<dbReference type="SUPFAM" id="SSF55455">
    <property type="entry name" value="SRF-like"/>
    <property type="match status" value="1"/>
</dbReference>
<comment type="caution">
    <text evidence="9">The sequence shown here is derived from an EMBL/GenBank/DDBJ whole genome shotgun (WGS) entry which is preliminary data.</text>
</comment>
<keyword evidence="5" id="KW-0539">Nucleus</keyword>
<gene>
    <name evidence="9" type="ORF">RJT34_13464</name>
</gene>
<dbReference type="GO" id="GO:0003700">
    <property type="term" value="F:DNA-binding transcription factor activity"/>
    <property type="evidence" value="ECO:0007669"/>
    <property type="project" value="InterPro"/>
</dbReference>
<dbReference type="EMBL" id="JAYKXN010000003">
    <property type="protein sequence ID" value="KAK7302572.1"/>
    <property type="molecule type" value="Genomic_DNA"/>
</dbReference>
<dbReference type="PANTHER" id="PTHR48019">
    <property type="entry name" value="SERUM RESPONSE FACTOR HOMOLOG"/>
    <property type="match status" value="1"/>
</dbReference>
<name>A0AAN9JRK7_CLITE</name>
<keyword evidence="3" id="KW-0238">DNA-binding</keyword>
<dbReference type="PROSITE" id="PS51297">
    <property type="entry name" value="K_BOX"/>
    <property type="match status" value="1"/>
</dbReference>
<dbReference type="Pfam" id="PF00319">
    <property type="entry name" value="SRF-TF"/>
    <property type="match status" value="1"/>
</dbReference>
<dbReference type="Pfam" id="PF01486">
    <property type="entry name" value="K-box"/>
    <property type="match status" value="1"/>
</dbReference>
<dbReference type="InterPro" id="IPR002100">
    <property type="entry name" value="TF_MADSbox"/>
</dbReference>
<accession>A0AAN9JRK7</accession>
<dbReference type="Proteomes" id="UP001359559">
    <property type="component" value="Unassembled WGS sequence"/>
</dbReference>
<dbReference type="CDD" id="cd00265">
    <property type="entry name" value="MADS_MEF2_like"/>
    <property type="match status" value="1"/>
</dbReference>
<evidence type="ECO:0000256" key="6">
    <source>
        <dbReference type="SAM" id="MobiDB-lite"/>
    </source>
</evidence>
<reference evidence="9 10" key="1">
    <citation type="submission" date="2024-01" db="EMBL/GenBank/DDBJ databases">
        <title>The genomes of 5 underutilized Papilionoideae crops provide insights into root nodulation and disease resistance.</title>
        <authorList>
            <person name="Yuan L."/>
        </authorList>
    </citation>
    <scope>NUCLEOTIDE SEQUENCE [LARGE SCALE GENOMIC DNA]</scope>
    <source>
        <strain evidence="9">LY-2023</strain>
        <tissue evidence="9">Leaf</tissue>
    </source>
</reference>
<dbReference type="GO" id="GO:0045944">
    <property type="term" value="P:positive regulation of transcription by RNA polymerase II"/>
    <property type="evidence" value="ECO:0007669"/>
    <property type="project" value="InterPro"/>
</dbReference>
<dbReference type="PRINTS" id="PR00404">
    <property type="entry name" value="MADSDOMAIN"/>
</dbReference>
<protein>
    <submittedName>
        <fullName evidence="9">Uncharacterized protein</fullName>
    </submittedName>
</protein>
<dbReference type="InterPro" id="IPR033896">
    <property type="entry name" value="MEF2-like_N"/>
</dbReference>
<comment type="subcellular location">
    <subcellularLocation>
        <location evidence="1">Nucleus</location>
    </subcellularLocation>
</comment>
<evidence type="ECO:0000256" key="2">
    <source>
        <dbReference type="ARBA" id="ARBA00023015"/>
    </source>
</evidence>
<keyword evidence="2" id="KW-0805">Transcription regulation</keyword>
<dbReference type="AlphaFoldDB" id="A0AAN9JRK7"/>
<keyword evidence="4" id="KW-0804">Transcription</keyword>
<evidence type="ECO:0000313" key="9">
    <source>
        <dbReference type="EMBL" id="KAK7302572.1"/>
    </source>
</evidence>
<feature type="domain" description="K-box" evidence="8">
    <location>
        <begin position="98"/>
        <end position="189"/>
    </location>
</feature>
<organism evidence="9 10">
    <name type="scientific">Clitoria ternatea</name>
    <name type="common">Butterfly pea</name>
    <dbReference type="NCBI Taxonomy" id="43366"/>
    <lineage>
        <taxon>Eukaryota</taxon>
        <taxon>Viridiplantae</taxon>
        <taxon>Streptophyta</taxon>
        <taxon>Embryophyta</taxon>
        <taxon>Tracheophyta</taxon>
        <taxon>Spermatophyta</taxon>
        <taxon>Magnoliopsida</taxon>
        <taxon>eudicotyledons</taxon>
        <taxon>Gunneridae</taxon>
        <taxon>Pentapetalae</taxon>
        <taxon>rosids</taxon>
        <taxon>fabids</taxon>
        <taxon>Fabales</taxon>
        <taxon>Fabaceae</taxon>
        <taxon>Papilionoideae</taxon>
        <taxon>50 kb inversion clade</taxon>
        <taxon>NPAAA clade</taxon>
        <taxon>indigoferoid/millettioid clade</taxon>
        <taxon>Phaseoleae</taxon>
        <taxon>Clitoria</taxon>
    </lineage>
</organism>
<evidence type="ECO:0000256" key="1">
    <source>
        <dbReference type="ARBA" id="ARBA00004123"/>
    </source>
</evidence>
<feature type="compositionally biased region" description="Low complexity" evidence="6">
    <location>
        <begin position="191"/>
        <end position="201"/>
    </location>
</feature>
<evidence type="ECO:0000256" key="3">
    <source>
        <dbReference type="ARBA" id="ARBA00023125"/>
    </source>
</evidence>
<dbReference type="GO" id="GO:0046983">
    <property type="term" value="F:protein dimerization activity"/>
    <property type="evidence" value="ECO:0007669"/>
    <property type="project" value="InterPro"/>
</dbReference>
<dbReference type="Gene3D" id="3.40.1810.10">
    <property type="entry name" value="Transcription factor, MADS-box"/>
    <property type="match status" value="1"/>
</dbReference>
<proteinExistence type="predicted"/>
<evidence type="ECO:0000259" key="8">
    <source>
        <dbReference type="PROSITE" id="PS51297"/>
    </source>
</evidence>
<evidence type="ECO:0000259" key="7">
    <source>
        <dbReference type="PROSITE" id="PS50066"/>
    </source>
</evidence>
<sequence>MLRTSRWVEKMTKSEVLEIKRIDNIAARQVAFSKRKRGLFKKANELSTLCDAEIAVIVFSAAGKLFNYASSSVEQVFERYNHLTRIDKLQHPSVELQPYSDTYNHFVMHKEVADKTRELSKLNGEELQGLNARELHKLEKLLRKGLTRVSKAKDQRMVKDITALKRKGIELTEDNQRLKQIQSLSNDQGQSSKSIKASSPSDCVKDSDNNDTSLRLGLPLFN</sequence>
<dbReference type="PROSITE" id="PS50066">
    <property type="entry name" value="MADS_BOX_2"/>
    <property type="match status" value="1"/>
</dbReference>
<dbReference type="GO" id="GO:0005634">
    <property type="term" value="C:nucleus"/>
    <property type="evidence" value="ECO:0007669"/>
    <property type="project" value="UniProtKB-SubCell"/>
</dbReference>
<dbReference type="InterPro" id="IPR002487">
    <property type="entry name" value="TF_Kbox"/>
</dbReference>